<feature type="domain" description="Thioredoxin" evidence="3">
    <location>
        <begin position="57"/>
        <end position="189"/>
    </location>
</feature>
<protein>
    <submittedName>
        <fullName evidence="4">Thioredoxin family protein</fullName>
    </submittedName>
</protein>
<dbReference type="Gene3D" id="3.40.30.10">
    <property type="entry name" value="Glutaredoxin"/>
    <property type="match status" value="1"/>
</dbReference>
<evidence type="ECO:0000256" key="1">
    <source>
        <dbReference type="SAM" id="MobiDB-lite"/>
    </source>
</evidence>
<keyword evidence="2" id="KW-1133">Transmembrane helix</keyword>
<feature type="transmembrane region" description="Helical" evidence="2">
    <location>
        <begin position="17"/>
        <end position="40"/>
    </location>
</feature>
<accession>A0A955L520</accession>
<dbReference type="InterPro" id="IPR036249">
    <property type="entry name" value="Thioredoxin-like_sf"/>
</dbReference>
<dbReference type="SUPFAM" id="SSF52833">
    <property type="entry name" value="Thioredoxin-like"/>
    <property type="match status" value="1"/>
</dbReference>
<reference evidence="4" key="2">
    <citation type="journal article" date="2021" name="Microbiome">
        <title>Successional dynamics and alternative stable states in a saline activated sludge microbial community over 9 years.</title>
        <authorList>
            <person name="Wang Y."/>
            <person name="Ye J."/>
            <person name="Ju F."/>
            <person name="Liu L."/>
            <person name="Boyd J.A."/>
            <person name="Deng Y."/>
            <person name="Parks D.H."/>
            <person name="Jiang X."/>
            <person name="Yin X."/>
            <person name="Woodcroft B.J."/>
            <person name="Tyson G.W."/>
            <person name="Hugenholtz P."/>
            <person name="Polz M.F."/>
            <person name="Zhang T."/>
        </authorList>
    </citation>
    <scope>NUCLEOTIDE SEQUENCE</scope>
    <source>
        <strain evidence="4">HKST-UBA14</strain>
    </source>
</reference>
<keyword evidence="2" id="KW-0472">Membrane</keyword>
<feature type="region of interest" description="Disordered" evidence="1">
    <location>
        <begin position="50"/>
        <end position="70"/>
    </location>
</feature>
<dbReference type="EMBL" id="JAGQLK010000004">
    <property type="protein sequence ID" value="MCA9382788.1"/>
    <property type="molecule type" value="Genomic_DNA"/>
</dbReference>
<evidence type="ECO:0000313" key="4">
    <source>
        <dbReference type="EMBL" id="MCA9382788.1"/>
    </source>
</evidence>
<evidence type="ECO:0000256" key="2">
    <source>
        <dbReference type="SAM" id="Phobius"/>
    </source>
</evidence>
<dbReference type="PROSITE" id="PS51352">
    <property type="entry name" value="THIOREDOXIN_2"/>
    <property type="match status" value="1"/>
</dbReference>
<name>A0A955L520_9BACT</name>
<gene>
    <name evidence="4" type="ORF">KC909_00315</name>
</gene>
<dbReference type="InterPro" id="IPR013766">
    <property type="entry name" value="Thioredoxin_domain"/>
</dbReference>
<evidence type="ECO:0000313" key="5">
    <source>
        <dbReference type="Proteomes" id="UP000783287"/>
    </source>
</evidence>
<reference evidence="4" key="1">
    <citation type="submission" date="2020-04" db="EMBL/GenBank/DDBJ databases">
        <authorList>
            <person name="Zhang T."/>
        </authorList>
    </citation>
    <scope>NUCLEOTIDE SEQUENCE</scope>
    <source>
        <strain evidence="4">HKST-UBA14</strain>
    </source>
</reference>
<feature type="compositionally biased region" description="Polar residues" evidence="1">
    <location>
        <begin position="50"/>
        <end position="63"/>
    </location>
</feature>
<dbReference type="Pfam" id="PF00085">
    <property type="entry name" value="Thioredoxin"/>
    <property type="match status" value="1"/>
</dbReference>
<dbReference type="CDD" id="cd02947">
    <property type="entry name" value="TRX_family"/>
    <property type="match status" value="1"/>
</dbReference>
<evidence type="ECO:0000259" key="3">
    <source>
        <dbReference type="PROSITE" id="PS51352"/>
    </source>
</evidence>
<sequence length="189" mass="20957">MNQSDKITVAKSQNTNLIIIALVVLLIFSLGFAGIGLYLLSSKDSNDNESATKATELTQNDPSNELDVNEVTPTTGSFFNNDMNEVSGGIYTDYDETLLANADNGDVVLFFKANWCPTCRALDEAILDDEDQIPSDLTILILDYDNSTELKQKYGVTYQHTLVQVDSNGEEIKQWSHSYSLQDIIDQTI</sequence>
<dbReference type="Proteomes" id="UP000783287">
    <property type="component" value="Unassembled WGS sequence"/>
</dbReference>
<organism evidence="4 5">
    <name type="scientific">Candidatus Dojkabacteria bacterium</name>
    <dbReference type="NCBI Taxonomy" id="2099670"/>
    <lineage>
        <taxon>Bacteria</taxon>
        <taxon>Candidatus Dojkabacteria</taxon>
    </lineage>
</organism>
<proteinExistence type="predicted"/>
<dbReference type="AlphaFoldDB" id="A0A955L520"/>
<keyword evidence="2" id="KW-0812">Transmembrane</keyword>
<comment type="caution">
    <text evidence="4">The sequence shown here is derived from an EMBL/GenBank/DDBJ whole genome shotgun (WGS) entry which is preliminary data.</text>
</comment>